<keyword evidence="3" id="KW-0479">Metal-binding</keyword>
<dbReference type="EC" id="1.8.1.2" evidence="8"/>
<organism evidence="8">
    <name type="scientific">termite gut metagenome</name>
    <dbReference type="NCBI Taxonomy" id="433724"/>
    <lineage>
        <taxon>unclassified sequences</taxon>
        <taxon>metagenomes</taxon>
        <taxon>organismal metagenomes</taxon>
    </lineage>
</organism>
<reference evidence="8" key="1">
    <citation type="submission" date="2019-03" db="EMBL/GenBank/DDBJ databases">
        <title>Single cell metagenomics reveals metabolic interactions within the superorganism composed of flagellate Streblomastix strix and complex community of Bacteroidetes bacteria on its surface.</title>
        <authorList>
            <person name="Treitli S.C."/>
            <person name="Kolisko M."/>
            <person name="Husnik F."/>
            <person name="Keeling P."/>
            <person name="Hampl V."/>
        </authorList>
    </citation>
    <scope>NUCLEOTIDE SEQUENCE</scope>
    <source>
        <strain evidence="8">STM</strain>
    </source>
</reference>
<comment type="caution">
    <text evidence="8">The sequence shown here is derived from an EMBL/GenBank/DDBJ whole genome shotgun (WGS) entry which is preliminary data.</text>
</comment>
<evidence type="ECO:0000256" key="5">
    <source>
        <dbReference type="ARBA" id="ARBA00023004"/>
    </source>
</evidence>
<dbReference type="GO" id="GO:0004783">
    <property type="term" value="F:sulfite reductase (NADPH) activity"/>
    <property type="evidence" value="ECO:0007669"/>
    <property type="project" value="UniProtKB-EC"/>
</dbReference>
<dbReference type="GO" id="GO:0020037">
    <property type="term" value="F:heme binding"/>
    <property type="evidence" value="ECO:0007669"/>
    <property type="project" value="InterPro"/>
</dbReference>
<dbReference type="AlphaFoldDB" id="A0A5J4P4K4"/>
<sequence>KMIAEADSYTLPRKLKIAFASDGKHPDYAFINDLGLIANIQNGERGFKVYVGGGGGGKPSVGWLLFDFIPESELFIVAEAVKKMFSEHGDRENRSKARIRHIFYRLGEKEAIRILRAHYEEAKKTTPLYLSGKEEETGTVAYVAKRKGVIVDSGYIPWRKRYVTTQQQKG</sequence>
<proteinExistence type="predicted"/>
<evidence type="ECO:0000256" key="3">
    <source>
        <dbReference type="ARBA" id="ARBA00022723"/>
    </source>
</evidence>
<dbReference type="GO" id="GO:0051539">
    <property type="term" value="F:4 iron, 4 sulfur cluster binding"/>
    <property type="evidence" value="ECO:0007669"/>
    <property type="project" value="UniProtKB-KW"/>
</dbReference>
<gene>
    <name evidence="8" type="ORF">EZS27_044339</name>
</gene>
<dbReference type="EMBL" id="SNRY01011859">
    <property type="protein sequence ID" value="KAA6304018.1"/>
    <property type="molecule type" value="Genomic_DNA"/>
</dbReference>
<evidence type="ECO:0000313" key="8">
    <source>
        <dbReference type="EMBL" id="KAA6304018.1"/>
    </source>
</evidence>
<dbReference type="GO" id="GO:0046872">
    <property type="term" value="F:metal ion binding"/>
    <property type="evidence" value="ECO:0007669"/>
    <property type="project" value="UniProtKB-KW"/>
</dbReference>
<protein>
    <submittedName>
        <fullName evidence="8">Sulfite reductase [NADPH] hemoprotein beta-component</fullName>
        <ecNumber evidence="8">1.8.1.2</ecNumber>
    </submittedName>
</protein>
<evidence type="ECO:0000259" key="7">
    <source>
        <dbReference type="Pfam" id="PF01077"/>
    </source>
</evidence>
<dbReference type="InterPro" id="IPR006067">
    <property type="entry name" value="NO2/SO3_Rdtase_4Fe4S_dom"/>
</dbReference>
<feature type="non-terminal residue" evidence="8">
    <location>
        <position position="1"/>
    </location>
</feature>
<dbReference type="PANTHER" id="PTHR32439">
    <property type="entry name" value="FERREDOXIN--NITRITE REDUCTASE, CHLOROPLASTIC"/>
    <property type="match status" value="1"/>
</dbReference>
<dbReference type="InterPro" id="IPR051329">
    <property type="entry name" value="NIR_SIR_4Fe-4S"/>
</dbReference>
<dbReference type="InterPro" id="IPR045854">
    <property type="entry name" value="NO2/SO3_Rdtase_4Fe4S_sf"/>
</dbReference>
<evidence type="ECO:0000256" key="4">
    <source>
        <dbReference type="ARBA" id="ARBA00023002"/>
    </source>
</evidence>
<keyword evidence="2" id="KW-0349">Heme</keyword>
<feature type="domain" description="Nitrite/sulphite reductase 4Fe-4S" evidence="7">
    <location>
        <begin position="8"/>
        <end position="120"/>
    </location>
</feature>
<dbReference type="PANTHER" id="PTHR32439:SF9">
    <property type="entry name" value="BLR3264 PROTEIN"/>
    <property type="match status" value="1"/>
</dbReference>
<keyword evidence="1" id="KW-0004">4Fe-4S</keyword>
<accession>A0A5J4P4K4</accession>
<keyword evidence="5" id="KW-0408">Iron</keyword>
<feature type="non-terminal residue" evidence="8">
    <location>
        <position position="170"/>
    </location>
</feature>
<dbReference type="Gene3D" id="3.30.413.10">
    <property type="entry name" value="Sulfite Reductase Hemoprotein, domain 1"/>
    <property type="match status" value="1"/>
</dbReference>
<name>A0A5J4P4K4_9ZZZZ</name>
<evidence type="ECO:0000256" key="2">
    <source>
        <dbReference type="ARBA" id="ARBA00022617"/>
    </source>
</evidence>
<dbReference type="Pfam" id="PF01077">
    <property type="entry name" value="NIR_SIR"/>
    <property type="match status" value="1"/>
</dbReference>
<dbReference type="SUPFAM" id="SSF56014">
    <property type="entry name" value="Nitrite and sulphite reductase 4Fe-4S domain-like"/>
    <property type="match status" value="1"/>
</dbReference>
<keyword evidence="6" id="KW-0411">Iron-sulfur</keyword>
<evidence type="ECO:0000256" key="6">
    <source>
        <dbReference type="ARBA" id="ARBA00023014"/>
    </source>
</evidence>
<keyword evidence="4 8" id="KW-0560">Oxidoreductase</keyword>
<evidence type="ECO:0000256" key="1">
    <source>
        <dbReference type="ARBA" id="ARBA00022485"/>
    </source>
</evidence>